<dbReference type="RefSeq" id="WP_021620708.1">
    <property type="nucleotide sequence ID" value="NZ_KE952747.1"/>
</dbReference>
<comment type="caution">
    <text evidence="2">The sequence shown here is derived from an EMBL/GenBank/DDBJ whole genome shotgun (WGS) entry which is preliminary data.</text>
</comment>
<dbReference type="Pfam" id="PF01882">
    <property type="entry name" value="DUF58"/>
    <property type="match status" value="1"/>
</dbReference>
<sequence length="272" mass="30622">MDDFLASLTGLMFVRKHLHSAFDAKSRRNARLTSTEDVIGHRLYAPGDDVRSVDWNAYARTGQLHVRQSMEEGHARLTIWLDNSASMEVTAEKWKVARQVAIGCAHVALQQGEWVRIICLTAGDVLYEGRGEANRLVQEILTLSAAGVADYTVLEKIRAHETNIIISDFFECEFIHVFQNTKGDSHDVRIIHILASAEMSVPSGESLLLVDRETGREQKVEMTSGMKYAYEKKMRHFLLSCAEACHSHDAMYIQGTDEMNPLDLLSDILEGR</sequence>
<dbReference type="EMBL" id="AWSJ01000391">
    <property type="protein sequence ID" value="ERI04163.1"/>
    <property type="molecule type" value="Genomic_DNA"/>
</dbReference>
<dbReference type="HOGENOM" id="CLU_054927_3_1_9"/>
<proteinExistence type="predicted"/>
<dbReference type="AlphaFoldDB" id="U1WPE1"/>
<feature type="domain" description="DUF58" evidence="1">
    <location>
        <begin position="42"/>
        <end position="235"/>
    </location>
</feature>
<dbReference type="GeneID" id="92838535"/>
<protein>
    <recommendedName>
        <fullName evidence="1">DUF58 domain-containing protein</fullName>
    </recommendedName>
</protein>
<dbReference type="eggNOG" id="COG1721">
    <property type="taxonomic scope" value="Bacteria"/>
</dbReference>
<dbReference type="STRING" id="649747.HMPREF0083_06165"/>
<keyword evidence="3" id="KW-1185">Reference proteome</keyword>
<dbReference type="PATRIC" id="fig|649747.3.peg.5514"/>
<reference evidence="2 3" key="1">
    <citation type="submission" date="2013-08" db="EMBL/GenBank/DDBJ databases">
        <authorList>
            <person name="Weinstock G."/>
            <person name="Sodergren E."/>
            <person name="Wylie T."/>
            <person name="Fulton L."/>
            <person name="Fulton R."/>
            <person name="Fronick C."/>
            <person name="O'Laughlin M."/>
            <person name="Godfrey J."/>
            <person name="Miner T."/>
            <person name="Herter B."/>
            <person name="Appelbaum E."/>
            <person name="Cordes M."/>
            <person name="Lek S."/>
            <person name="Wollam A."/>
            <person name="Pepin K.H."/>
            <person name="Palsikar V.B."/>
            <person name="Mitreva M."/>
            <person name="Wilson R.K."/>
        </authorList>
    </citation>
    <scope>NUCLEOTIDE SEQUENCE [LARGE SCALE GENOMIC DNA]</scope>
    <source>
        <strain evidence="2 3">ATCC 12856</strain>
    </source>
</reference>
<evidence type="ECO:0000313" key="2">
    <source>
        <dbReference type="EMBL" id="ERI04163.1"/>
    </source>
</evidence>
<organism evidence="2 3">
    <name type="scientific">Aneurinibacillus aneurinilyticus ATCC 12856</name>
    <dbReference type="NCBI Taxonomy" id="649747"/>
    <lineage>
        <taxon>Bacteria</taxon>
        <taxon>Bacillati</taxon>
        <taxon>Bacillota</taxon>
        <taxon>Bacilli</taxon>
        <taxon>Bacillales</taxon>
        <taxon>Paenibacillaceae</taxon>
        <taxon>Aneurinibacillus group</taxon>
        <taxon>Aneurinibacillus</taxon>
    </lineage>
</organism>
<dbReference type="InterPro" id="IPR002881">
    <property type="entry name" value="DUF58"/>
</dbReference>
<accession>U1WPE1</accession>
<dbReference type="Proteomes" id="UP000016511">
    <property type="component" value="Unassembled WGS sequence"/>
</dbReference>
<dbReference type="PANTHER" id="PTHR33608">
    <property type="entry name" value="BLL2464 PROTEIN"/>
    <property type="match status" value="1"/>
</dbReference>
<name>U1WPE1_ANEAE</name>
<evidence type="ECO:0000259" key="1">
    <source>
        <dbReference type="Pfam" id="PF01882"/>
    </source>
</evidence>
<gene>
    <name evidence="2" type="ORF">HMPREF0083_06165</name>
</gene>
<evidence type="ECO:0000313" key="3">
    <source>
        <dbReference type="Proteomes" id="UP000016511"/>
    </source>
</evidence>
<dbReference type="PANTHER" id="PTHR33608:SF6">
    <property type="entry name" value="BLL2464 PROTEIN"/>
    <property type="match status" value="1"/>
</dbReference>